<protein>
    <submittedName>
        <fullName evidence="1">Uncharacterized protein</fullName>
    </submittedName>
</protein>
<evidence type="ECO:0000313" key="2">
    <source>
        <dbReference type="Proteomes" id="UP000785679"/>
    </source>
</evidence>
<name>A0A8J8NQ46_HALGN</name>
<accession>A0A8J8NQ46</accession>
<reference evidence="1" key="1">
    <citation type="submission" date="2019-06" db="EMBL/GenBank/DDBJ databases">
        <authorList>
            <person name="Zheng W."/>
        </authorList>
    </citation>
    <scope>NUCLEOTIDE SEQUENCE</scope>
    <source>
        <strain evidence="1">QDHG01</strain>
    </source>
</reference>
<evidence type="ECO:0000313" key="1">
    <source>
        <dbReference type="EMBL" id="TNV78540.1"/>
    </source>
</evidence>
<dbReference type="EMBL" id="RRYP01010199">
    <property type="protein sequence ID" value="TNV78540.1"/>
    <property type="molecule type" value="Genomic_DNA"/>
</dbReference>
<organism evidence="1 2">
    <name type="scientific">Halteria grandinella</name>
    <dbReference type="NCBI Taxonomy" id="5974"/>
    <lineage>
        <taxon>Eukaryota</taxon>
        <taxon>Sar</taxon>
        <taxon>Alveolata</taxon>
        <taxon>Ciliophora</taxon>
        <taxon>Intramacronucleata</taxon>
        <taxon>Spirotrichea</taxon>
        <taxon>Stichotrichia</taxon>
        <taxon>Sporadotrichida</taxon>
        <taxon>Halteriidae</taxon>
        <taxon>Halteria</taxon>
    </lineage>
</organism>
<gene>
    <name evidence="1" type="ORF">FGO68_gene1747</name>
</gene>
<keyword evidence="2" id="KW-1185">Reference proteome</keyword>
<dbReference type="Proteomes" id="UP000785679">
    <property type="component" value="Unassembled WGS sequence"/>
</dbReference>
<comment type="caution">
    <text evidence="1">The sequence shown here is derived from an EMBL/GenBank/DDBJ whole genome shotgun (WGS) entry which is preliminary data.</text>
</comment>
<proteinExistence type="predicted"/>
<dbReference type="AlphaFoldDB" id="A0A8J8NQ46"/>
<sequence>MLKLFSKMNAKDSHSSDDIDQRLLLGDSLGFTPYLLTHQTLHSYGLPSYKNTESLYQQEFASQQDQFISTFKSLIDTPLNSQTHGKPDSKRKVQLTPIELMRADHEAKLHTLQNKVELQAKSELEGVNTGMTKRFMRLKDATEKMIAERESQMVIKVQVCEPQYTQTVNDRKKVVQAYIDALIDLEDIDEMSRWRMEDLIFKELRVDKNSLTLETVEQALKELNLTEGLKNEALLQRAQFLLQVILIHLAIITDQIIVLKGKISDPELILAILWTSSPPSLFITDPTFKPRLPLLKDYPYILSLMKLISVKNTFSLIQIFCQVALCVDLPLLIVEQVSLVVSTEMQAYSRVDLKENKDPMADVPLCMIAVQVGIYLTSINSILDDQSSSQENKDDQTLKLKNGLKDINEFLKTKQIIDLLKKKPRHEKCDFCIPSGSSRLDYASLIENIISKEG</sequence>